<comment type="subcellular location">
    <subcellularLocation>
        <location evidence="1">Membrane</location>
        <topology evidence="1">Multi-pass membrane protein</topology>
    </subcellularLocation>
</comment>
<evidence type="ECO:0000256" key="5">
    <source>
        <dbReference type="ARBA" id="ARBA00023136"/>
    </source>
</evidence>
<keyword evidence="3" id="KW-0201">Cytochrome c-type biogenesis</keyword>
<dbReference type="Pfam" id="PF05140">
    <property type="entry name" value="ResB"/>
    <property type="match status" value="1"/>
</dbReference>
<organism evidence="9 10">
    <name type="scientific">Promicromonospora soli</name>
    <dbReference type="NCBI Taxonomy" id="2035533"/>
    <lineage>
        <taxon>Bacteria</taxon>
        <taxon>Bacillati</taxon>
        <taxon>Actinomycetota</taxon>
        <taxon>Actinomycetes</taxon>
        <taxon>Micrococcales</taxon>
        <taxon>Promicromonosporaceae</taxon>
        <taxon>Promicromonospora</taxon>
    </lineage>
</organism>
<evidence type="ECO:0000259" key="8">
    <source>
        <dbReference type="Pfam" id="PF05140"/>
    </source>
</evidence>
<dbReference type="InterPro" id="IPR007816">
    <property type="entry name" value="ResB-like_domain"/>
</dbReference>
<feature type="domain" description="ResB-like" evidence="8">
    <location>
        <begin position="63"/>
        <end position="573"/>
    </location>
</feature>
<evidence type="ECO:0000256" key="2">
    <source>
        <dbReference type="ARBA" id="ARBA00022692"/>
    </source>
</evidence>
<feature type="transmembrane region" description="Helical" evidence="7">
    <location>
        <begin position="65"/>
        <end position="83"/>
    </location>
</feature>
<dbReference type="InterPro" id="IPR023494">
    <property type="entry name" value="Cyt_c_bgen_Ccs1/CcsB/ResB"/>
</dbReference>
<dbReference type="PANTHER" id="PTHR31566:SF0">
    <property type="entry name" value="CYTOCHROME C BIOGENESIS PROTEIN CCS1, CHLOROPLASTIC"/>
    <property type="match status" value="1"/>
</dbReference>
<feature type="transmembrane region" description="Helical" evidence="7">
    <location>
        <begin position="244"/>
        <end position="263"/>
    </location>
</feature>
<proteinExistence type="predicted"/>
<keyword evidence="2 7" id="KW-0812">Transmembrane</keyword>
<evidence type="ECO:0000313" key="9">
    <source>
        <dbReference type="EMBL" id="GHH68613.1"/>
    </source>
</evidence>
<evidence type="ECO:0000256" key="7">
    <source>
        <dbReference type="SAM" id="Phobius"/>
    </source>
</evidence>
<feature type="region of interest" description="Disordered" evidence="6">
    <location>
        <begin position="196"/>
        <end position="229"/>
    </location>
</feature>
<keyword evidence="10" id="KW-1185">Reference proteome</keyword>
<reference evidence="9" key="2">
    <citation type="submission" date="2020-09" db="EMBL/GenBank/DDBJ databases">
        <authorList>
            <person name="Sun Q."/>
            <person name="Zhou Y."/>
        </authorList>
    </citation>
    <scope>NUCLEOTIDE SEQUENCE</scope>
    <source>
        <strain evidence="9">CGMCC 4.7398</strain>
    </source>
</reference>
<keyword evidence="5 7" id="KW-0472">Membrane</keyword>
<evidence type="ECO:0000313" key="10">
    <source>
        <dbReference type="Proteomes" id="UP000627369"/>
    </source>
</evidence>
<sequence length="615" mass="66168">MDRRIRDGDLMAREGTYVPDGIADEFTQGSLSSGEQQKPGRPNAPALGLVGMLRWMWRQLTSMRVALMLLMLLAVAAVPGSVLPQRNQDAAGVIEYLADHPTAGEWLDKAGFFDVYSSVWFSAIYILLFVSLVGCILPRSAAHYRALRGRPPRVPSRFNRFPAKASATTGASPEEAADAIAARLRGRISWLPTFRVDRGEEPSPGARGASGRSELASAGAERPSGRASATVSAERGYLRETGNLVFHLALVGLLVSVATGQMLHYRGQAIVTEGRGFANAVVDYDTFEKGSWFRPESLVPFSMTLDRFESEFASDTVAFAQARDFTAHVTVTEPSGEQRSETIKVNHPLVVDGAKIYLQGNGFAPEITVHDAEGEVAFSGRVTFIPEDTMYTSRGVVKVPDVSPGLDQIGFVGYFLPTAEVNEDGSARSAFPQPVDPLLVLEVYTGDLGLDDGSPQNVYELDTASLTPALDENGDRIKVLARPGETVELPDGLGTLTLGEDLPRYVALDLRHDPSLAFVLVFSLLALGGLTVSLFTPRRRVWARAYVAQDGATVVEVAGLARGDDAGLQAEVDRALAAVPGAVEQPETAAAPVETSVVALRQAQEPRVETRSEKD</sequence>
<accession>A0A919FMT5</accession>
<evidence type="ECO:0000256" key="1">
    <source>
        <dbReference type="ARBA" id="ARBA00004141"/>
    </source>
</evidence>
<gene>
    <name evidence="9" type="ORF">GCM10017772_12050</name>
</gene>
<dbReference type="Proteomes" id="UP000627369">
    <property type="component" value="Unassembled WGS sequence"/>
</dbReference>
<feature type="transmembrane region" description="Helical" evidence="7">
    <location>
        <begin position="119"/>
        <end position="138"/>
    </location>
</feature>
<name>A0A919FMT5_9MICO</name>
<dbReference type="PANTHER" id="PTHR31566">
    <property type="entry name" value="CYTOCHROME C BIOGENESIS PROTEIN CCS1, CHLOROPLASTIC"/>
    <property type="match status" value="1"/>
</dbReference>
<protein>
    <submittedName>
        <fullName evidence="9">Cytochrome c biogenesis protein ResB</fullName>
    </submittedName>
</protein>
<evidence type="ECO:0000256" key="6">
    <source>
        <dbReference type="SAM" id="MobiDB-lite"/>
    </source>
</evidence>
<keyword evidence="4 7" id="KW-1133">Transmembrane helix</keyword>
<dbReference type="GO" id="GO:0017004">
    <property type="term" value="P:cytochrome complex assembly"/>
    <property type="evidence" value="ECO:0007669"/>
    <property type="project" value="UniProtKB-KW"/>
</dbReference>
<evidence type="ECO:0000256" key="3">
    <source>
        <dbReference type="ARBA" id="ARBA00022748"/>
    </source>
</evidence>
<feature type="transmembrane region" description="Helical" evidence="7">
    <location>
        <begin position="516"/>
        <end position="535"/>
    </location>
</feature>
<reference evidence="9" key="1">
    <citation type="journal article" date="2014" name="Int. J. Syst. Evol. Microbiol.">
        <title>Complete genome sequence of Corynebacterium casei LMG S-19264T (=DSM 44701T), isolated from a smear-ripened cheese.</title>
        <authorList>
            <consortium name="US DOE Joint Genome Institute (JGI-PGF)"/>
            <person name="Walter F."/>
            <person name="Albersmeier A."/>
            <person name="Kalinowski J."/>
            <person name="Ruckert C."/>
        </authorList>
    </citation>
    <scope>NUCLEOTIDE SEQUENCE</scope>
    <source>
        <strain evidence="9">CGMCC 4.7398</strain>
    </source>
</reference>
<dbReference type="EMBL" id="BNAS01000002">
    <property type="protein sequence ID" value="GHH68613.1"/>
    <property type="molecule type" value="Genomic_DNA"/>
</dbReference>
<dbReference type="GO" id="GO:0016020">
    <property type="term" value="C:membrane"/>
    <property type="evidence" value="ECO:0007669"/>
    <property type="project" value="UniProtKB-SubCell"/>
</dbReference>
<comment type="caution">
    <text evidence="9">The sequence shown here is derived from an EMBL/GenBank/DDBJ whole genome shotgun (WGS) entry which is preliminary data.</text>
</comment>
<dbReference type="AlphaFoldDB" id="A0A919FMT5"/>
<evidence type="ECO:0000256" key="4">
    <source>
        <dbReference type="ARBA" id="ARBA00022989"/>
    </source>
</evidence>